<reference evidence="3" key="1">
    <citation type="journal article" date="2023" name="Mol. Phylogenet. Evol.">
        <title>Genome-scale phylogeny and comparative genomics of the fungal order Sordariales.</title>
        <authorList>
            <person name="Hensen N."/>
            <person name="Bonometti L."/>
            <person name="Westerberg I."/>
            <person name="Brannstrom I.O."/>
            <person name="Guillou S."/>
            <person name="Cros-Aarteil S."/>
            <person name="Calhoun S."/>
            <person name="Haridas S."/>
            <person name="Kuo A."/>
            <person name="Mondo S."/>
            <person name="Pangilinan J."/>
            <person name="Riley R."/>
            <person name="LaButti K."/>
            <person name="Andreopoulos B."/>
            <person name="Lipzen A."/>
            <person name="Chen C."/>
            <person name="Yan M."/>
            <person name="Daum C."/>
            <person name="Ng V."/>
            <person name="Clum A."/>
            <person name="Steindorff A."/>
            <person name="Ohm R.A."/>
            <person name="Martin F."/>
            <person name="Silar P."/>
            <person name="Natvig D.O."/>
            <person name="Lalanne C."/>
            <person name="Gautier V."/>
            <person name="Ament-Velasquez S.L."/>
            <person name="Kruys A."/>
            <person name="Hutchinson M.I."/>
            <person name="Powell A.J."/>
            <person name="Barry K."/>
            <person name="Miller A.N."/>
            <person name="Grigoriev I.V."/>
            <person name="Debuchy R."/>
            <person name="Gladieux P."/>
            <person name="Hiltunen Thoren M."/>
            <person name="Johannesson H."/>
        </authorList>
    </citation>
    <scope>NUCLEOTIDE SEQUENCE</scope>
    <source>
        <strain evidence="3">CBS 508.74</strain>
    </source>
</reference>
<gene>
    <name evidence="3" type="ORF">N656DRAFT_836594</name>
</gene>
<dbReference type="InterPro" id="IPR024983">
    <property type="entry name" value="CHAT_dom"/>
</dbReference>
<dbReference type="Pfam" id="PF12770">
    <property type="entry name" value="CHAT"/>
    <property type="match status" value="1"/>
</dbReference>
<dbReference type="Proteomes" id="UP001302812">
    <property type="component" value="Unassembled WGS sequence"/>
</dbReference>
<feature type="domain" description="CHAT" evidence="2">
    <location>
        <begin position="398"/>
        <end position="705"/>
    </location>
</feature>
<dbReference type="AlphaFoldDB" id="A0AAN6YT60"/>
<evidence type="ECO:0000256" key="1">
    <source>
        <dbReference type="SAM" id="MobiDB-lite"/>
    </source>
</evidence>
<comment type="caution">
    <text evidence="3">The sequence shown here is derived from an EMBL/GenBank/DDBJ whole genome shotgun (WGS) entry which is preliminary data.</text>
</comment>
<dbReference type="Pfam" id="PF13374">
    <property type="entry name" value="TPR_10"/>
    <property type="match status" value="1"/>
</dbReference>
<dbReference type="GeneID" id="89942913"/>
<protein>
    <recommendedName>
        <fullName evidence="2">CHAT domain-containing protein</fullName>
    </recommendedName>
</protein>
<name>A0AAN6YT60_9PEZI</name>
<evidence type="ECO:0000313" key="3">
    <source>
        <dbReference type="EMBL" id="KAK4113092.1"/>
    </source>
</evidence>
<keyword evidence="4" id="KW-1185">Reference proteome</keyword>
<sequence length="706" mass="77117">MDIQHALRQLGIGEEDMAAALSKLAIQVYLSYERTNSRSDIDLAVVSAQAAVDLTQEDDPDKLGRINNLGVMVASRYERTGAMGDLEETIGVARRAVAATPDDHPDHAACLNNLGNLLQPVAATPDEHPNRAGSRYERTGAMGDLDNACICLQQAWDTDTAVPFHRVQAAARCIKLLAVRGNISVATQLGQDVIHLLPTLNTKLLDRNDQQHVVSTFAGVAADLCSLHLASNRVDDALQYLEKGRAVILSQLIDSRGSVSDLARNHPDVARRYNELRDEVNAPLRILEQDAWREQLLERRRQSVLDFNVCIEQIRSLPGYERFLLGQTIAEMQECAAGGSIVVVNITEFRSDAIIITPAVVKAVNLSNLSTSEAETWLSKDWRGRRAERAAKNRDYLAYLAWLWKSCVEQILDEVRALIDLSANGLLRVWWIGSGMAGSMPFHAAGIHRTGSTETAYHRAVSSYAPSIKALAHAGKRAKETEATHGSLLAVSMLTTPAEKDRKPPPSLPGATLEKDKVLEVTKGRLPVRHLAQPSVDQVLEELGHCSVVHFACHGLTDHMDPSQSGLILQRQGEEQTESGDGAGPVQDRLTVARISELSLRQARLAYLSACSTAENRAKRLSDEVIHVVSGFLVAGFPHVVGCLWPSNDGVCVEMAGGFYSSLFEQGGSRWQDGQMAAALREAVMGVRVGDMAMPLNWAQFVHYGP</sequence>
<accession>A0AAN6YT60</accession>
<evidence type="ECO:0000313" key="4">
    <source>
        <dbReference type="Proteomes" id="UP001302812"/>
    </source>
</evidence>
<dbReference type="Gene3D" id="1.25.40.10">
    <property type="entry name" value="Tetratricopeptide repeat domain"/>
    <property type="match status" value="1"/>
</dbReference>
<proteinExistence type="predicted"/>
<feature type="region of interest" description="Disordered" evidence="1">
    <location>
        <begin position="568"/>
        <end position="587"/>
    </location>
</feature>
<organism evidence="3 4">
    <name type="scientific">Canariomyces notabilis</name>
    <dbReference type="NCBI Taxonomy" id="2074819"/>
    <lineage>
        <taxon>Eukaryota</taxon>
        <taxon>Fungi</taxon>
        <taxon>Dikarya</taxon>
        <taxon>Ascomycota</taxon>
        <taxon>Pezizomycotina</taxon>
        <taxon>Sordariomycetes</taxon>
        <taxon>Sordariomycetidae</taxon>
        <taxon>Sordariales</taxon>
        <taxon>Chaetomiaceae</taxon>
        <taxon>Canariomyces</taxon>
    </lineage>
</organism>
<dbReference type="InterPro" id="IPR011990">
    <property type="entry name" value="TPR-like_helical_dom_sf"/>
</dbReference>
<dbReference type="RefSeq" id="XP_064670662.1">
    <property type="nucleotide sequence ID" value="XM_064818787.1"/>
</dbReference>
<reference evidence="3" key="2">
    <citation type="submission" date="2023-05" db="EMBL/GenBank/DDBJ databases">
        <authorList>
            <consortium name="Lawrence Berkeley National Laboratory"/>
            <person name="Steindorff A."/>
            <person name="Hensen N."/>
            <person name="Bonometti L."/>
            <person name="Westerberg I."/>
            <person name="Brannstrom I.O."/>
            <person name="Guillou S."/>
            <person name="Cros-Aarteil S."/>
            <person name="Calhoun S."/>
            <person name="Haridas S."/>
            <person name="Kuo A."/>
            <person name="Mondo S."/>
            <person name="Pangilinan J."/>
            <person name="Riley R."/>
            <person name="Labutti K."/>
            <person name="Andreopoulos B."/>
            <person name="Lipzen A."/>
            <person name="Chen C."/>
            <person name="Yanf M."/>
            <person name="Daum C."/>
            <person name="Ng V."/>
            <person name="Clum A."/>
            <person name="Ohm R."/>
            <person name="Martin F."/>
            <person name="Silar P."/>
            <person name="Natvig D."/>
            <person name="Lalanne C."/>
            <person name="Gautier V."/>
            <person name="Ament-Velasquez S.L."/>
            <person name="Kruys A."/>
            <person name="Hutchinson M.I."/>
            <person name="Powell A.J."/>
            <person name="Barry K."/>
            <person name="Miller A.N."/>
            <person name="Grigoriev I.V."/>
            <person name="Debuchy R."/>
            <person name="Gladieux P."/>
            <person name="Thoren M.H."/>
            <person name="Johannesson H."/>
        </authorList>
    </citation>
    <scope>NUCLEOTIDE SEQUENCE</scope>
    <source>
        <strain evidence="3">CBS 508.74</strain>
    </source>
</reference>
<dbReference type="EMBL" id="MU853340">
    <property type="protein sequence ID" value="KAK4113092.1"/>
    <property type="molecule type" value="Genomic_DNA"/>
</dbReference>
<evidence type="ECO:0000259" key="2">
    <source>
        <dbReference type="Pfam" id="PF12770"/>
    </source>
</evidence>